<feature type="compositionally biased region" description="Polar residues" evidence="6">
    <location>
        <begin position="439"/>
        <end position="451"/>
    </location>
</feature>
<dbReference type="GO" id="GO:0019887">
    <property type="term" value="F:protein kinase regulator activity"/>
    <property type="evidence" value="ECO:0007669"/>
    <property type="project" value="UniProtKB-ARBA"/>
</dbReference>
<dbReference type="SMART" id="SM01332">
    <property type="entry name" value="Cyclin_C"/>
    <property type="match status" value="1"/>
</dbReference>
<dbReference type="EMBL" id="KZ819634">
    <property type="protein sequence ID" value="PWN93883.1"/>
    <property type="molecule type" value="Genomic_DNA"/>
</dbReference>
<evidence type="ECO:0000259" key="8">
    <source>
        <dbReference type="SMART" id="SM01332"/>
    </source>
</evidence>
<dbReference type="GO" id="GO:0051301">
    <property type="term" value="P:cell division"/>
    <property type="evidence" value="ECO:0007669"/>
    <property type="project" value="UniProtKB-KW"/>
</dbReference>
<dbReference type="InterPro" id="IPR013763">
    <property type="entry name" value="Cyclin-like_dom"/>
</dbReference>
<dbReference type="STRING" id="215250.A0A316Z0N8"/>
<dbReference type="SUPFAM" id="SSF47954">
    <property type="entry name" value="Cyclin-like"/>
    <property type="match status" value="2"/>
</dbReference>
<dbReference type="InParanoid" id="A0A316Z0N8"/>
<evidence type="ECO:0000256" key="5">
    <source>
        <dbReference type="RuleBase" id="RU000383"/>
    </source>
</evidence>
<evidence type="ECO:0000256" key="4">
    <source>
        <dbReference type="ARBA" id="ARBA00023306"/>
    </source>
</evidence>
<evidence type="ECO:0000256" key="3">
    <source>
        <dbReference type="ARBA" id="ARBA00023127"/>
    </source>
</evidence>
<dbReference type="InterPro" id="IPR039361">
    <property type="entry name" value="Cyclin"/>
</dbReference>
<accession>A0A316Z0N8</accession>
<dbReference type="OrthoDB" id="5590282at2759"/>
<comment type="similarity">
    <text evidence="1 5">Belongs to the cyclin family.</text>
</comment>
<feature type="compositionally biased region" description="Polar residues" evidence="6">
    <location>
        <begin position="531"/>
        <end position="540"/>
    </location>
</feature>
<dbReference type="FunFam" id="1.10.472.10:FF:000010">
    <property type="entry name" value="G1/S-specific cyclin Cln1"/>
    <property type="match status" value="1"/>
</dbReference>
<feature type="region of interest" description="Disordered" evidence="6">
    <location>
        <begin position="406"/>
        <end position="552"/>
    </location>
</feature>
<feature type="domain" description="Cyclin C-terminal" evidence="8">
    <location>
        <begin position="264"/>
        <end position="376"/>
    </location>
</feature>
<dbReference type="GeneID" id="37042578"/>
<sequence>MPAVASSSSSSSHRNSSFYGRARSSSSNSSTSTASTSSGTVDDVSFGANTTVDSTSFFTSSGSSSSKNRQSRVSPVKQQQHAAAVSAAARRSASKQVEKRKMAASTSASTLQSIDVLRGTGMRSIIEEPEYEEDIVAHMHHMETETVACVELMDAQPELRWFMRPYLVDFIVEIHQTFRLRPETLFLTMNIVDRYVSKRIVYKRHYQLVGCAALLIASKFEDAKDRVPTVAELAQMCCSAYEESAFTQMEGHVLSTIGWVLGFPTPEAWLRLSFLHQPQDQKTMSVARFLVEATLFQRDFIGVFPSHLADGALLLARCICDAQSAAIDSASSDKDTLDAAKLIDNYLAENASELSSILVKKYSFSHFSQASLHVRDHYINCPSDRRATVAAAMTGLLPAQSVSATNLANHQQQSSSFSTPRRSSEVDDDEDDASMRSRCTTPSSMISTPSRMSGDDDGDYDEEEEEEEEDCDMPVTPLSLNSLHDPLVAASNKVSSVAPSNTAQSSSSQQQSNAGKENMTSANVPQLKVTGVTTERQALSTAKWDGNSRMAA</sequence>
<evidence type="ECO:0000313" key="9">
    <source>
        <dbReference type="EMBL" id="PWN93883.1"/>
    </source>
</evidence>
<dbReference type="CDD" id="cd20537">
    <property type="entry name" value="CYCLIN_CCNO-like_rpt2"/>
    <property type="match status" value="1"/>
</dbReference>
<keyword evidence="4" id="KW-0131">Cell cycle</keyword>
<evidence type="ECO:0000313" key="10">
    <source>
        <dbReference type="Proteomes" id="UP000245768"/>
    </source>
</evidence>
<feature type="compositionally biased region" description="Polar residues" evidence="6">
    <location>
        <begin position="492"/>
        <end position="503"/>
    </location>
</feature>
<evidence type="ECO:0000259" key="7">
    <source>
        <dbReference type="SMART" id="SM00385"/>
    </source>
</evidence>
<keyword evidence="10" id="KW-1185">Reference proteome</keyword>
<dbReference type="AlphaFoldDB" id="A0A316Z0N8"/>
<feature type="compositionally biased region" description="Polar residues" evidence="6">
    <location>
        <begin position="513"/>
        <end position="524"/>
    </location>
</feature>
<dbReference type="InterPro" id="IPR036915">
    <property type="entry name" value="Cyclin-like_sf"/>
</dbReference>
<gene>
    <name evidence="9" type="ORF">FA10DRAFT_264479</name>
</gene>
<feature type="compositionally biased region" description="Acidic residues" evidence="6">
    <location>
        <begin position="455"/>
        <end position="472"/>
    </location>
</feature>
<feature type="compositionally biased region" description="Low complexity" evidence="6">
    <location>
        <begin position="54"/>
        <end position="66"/>
    </location>
</feature>
<protein>
    <submittedName>
        <fullName evidence="9">Uncharacterized protein</fullName>
    </submittedName>
</protein>
<dbReference type="InterPro" id="IPR004367">
    <property type="entry name" value="Cyclin_C-dom"/>
</dbReference>
<dbReference type="GO" id="GO:0044843">
    <property type="term" value="P:cell cycle G1/S phase transition"/>
    <property type="evidence" value="ECO:0007669"/>
    <property type="project" value="UniProtKB-ARBA"/>
</dbReference>
<feature type="compositionally biased region" description="Low complexity" evidence="6">
    <location>
        <begin position="1"/>
        <end position="46"/>
    </location>
</feature>
<dbReference type="InterPro" id="IPR006671">
    <property type="entry name" value="Cyclin_N"/>
</dbReference>
<dbReference type="Gene3D" id="1.10.472.10">
    <property type="entry name" value="Cyclin-like"/>
    <property type="match status" value="2"/>
</dbReference>
<dbReference type="SMART" id="SM00385">
    <property type="entry name" value="CYCLIN"/>
    <property type="match status" value="1"/>
</dbReference>
<keyword evidence="2" id="KW-0132">Cell division</keyword>
<name>A0A316Z0N8_9BASI</name>
<feature type="compositionally biased region" description="Polar residues" evidence="6">
    <location>
        <begin position="67"/>
        <end position="81"/>
    </location>
</feature>
<dbReference type="PANTHER" id="PTHR10177">
    <property type="entry name" value="CYCLINS"/>
    <property type="match status" value="1"/>
</dbReference>
<keyword evidence="3 5" id="KW-0195">Cyclin</keyword>
<dbReference type="Pfam" id="PF00134">
    <property type="entry name" value="Cyclin_N"/>
    <property type="match status" value="1"/>
</dbReference>
<evidence type="ECO:0000256" key="1">
    <source>
        <dbReference type="ARBA" id="ARBA00008742"/>
    </source>
</evidence>
<evidence type="ECO:0000256" key="6">
    <source>
        <dbReference type="SAM" id="MobiDB-lite"/>
    </source>
</evidence>
<feature type="region of interest" description="Disordered" evidence="6">
    <location>
        <begin position="1"/>
        <end position="81"/>
    </location>
</feature>
<feature type="compositionally biased region" description="Low complexity" evidence="6">
    <location>
        <begin position="411"/>
        <end position="421"/>
    </location>
</feature>
<dbReference type="Pfam" id="PF02984">
    <property type="entry name" value="Cyclin_C"/>
    <property type="match status" value="1"/>
</dbReference>
<dbReference type="PROSITE" id="PS00292">
    <property type="entry name" value="CYCLINS"/>
    <property type="match status" value="1"/>
</dbReference>
<feature type="domain" description="Cyclin-like" evidence="7">
    <location>
        <begin position="169"/>
        <end position="255"/>
    </location>
</feature>
<dbReference type="CDD" id="cd20559">
    <property type="entry name" value="CYCLIN_ScCLN_like"/>
    <property type="match status" value="1"/>
</dbReference>
<dbReference type="InterPro" id="IPR048258">
    <property type="entry name" value="Cyclins_cyclin-box"/>
</dbReference>
<organism evidence="9 10">
    <name type="scientific">Acaromyces ingoldii</name>
    <dbReference type="NCBI Taxonomy" id="215250"/>
    <lineage>
        <taxon>Eukaryota</taxon>
        <taxon>Fungi</taxon>
        <taxon>Dikarya</taxon>
        <taxon>Basidiomycota</taxon>
        <taxon>Ustilaginomycotina</taxon>
        <taxon>Exobasidiomycetes</taxon>
        <taxon>Exobasidiales</taxon>
        <taxon>Cryptobasidiaceae</taxon>
        <taxon>Acaromyces</taxon>
    </lineage>
</organism>
<evidence type="ECO:0000256" key="2">
    <source>
        <dbReference type="ARBA" id="ARBA00022618"/>
    </source>
</evidence>
<dbReference type="GO" id="GO:0051726">
    <property type="term" value="P:regulation of cell cycle"/>
    <property type="evidence" value="ECO:0007669"/>
    <property type="project" value="UniProtKB-ARBA"/>
</dbReference>
<dbReference type="Proteomes" id="UP000245768">
    <property type="component" value="Unassembled WGS sequence"/>
</dbReference>
<proteinExistence type="inferred from homology"/>
<reference evidence="9 10" key="1">
    <citation type="journal article" date="2018" name="Mol. Biol. Evol.">
        <title>Broad Genomic Sampling Reveals a Smut Pathogenic Ancestry of the Fungal Clade Ustilaginomycotina.</title>
        <authorList>
            <person name="Kijpornyongpan T."/>
            <person name="Mondo S.J."/>
            <person name="Barry K."/>
            <person name="Sandor L."/>
            <person name="Lee J."/>
            <person name="Lipzen A."/>
            <person name="Pangilinan J."/>
            <person name="LaButti K."/>
            <person name="Hainaut M."/>
            <person name="Henrissat B."/>
            <person name="Grigoriev I.V."/>
            <person name="Spatafora J.W."/>
            <person name="Aime M.C."/>
        </authorList>
    </citation>
    <scope>NUCLEOTIDE SEQUENCE [LARGE SCALE GENOMIC DNA]</scope>
    <source>
        <strain evidence="9 10">MCA 4198</strain>
    </source>
</reference>
<dbReference type="RefSeq" id="XP_025381081.1">
    <property type="nucleotide sequence ID" value="XM_025520662.1"/>
</dbReference>